<dbReference type="RefSeq" id="WP_097233619.1">
    <property type="nucleotide sequence ID" value="NZ_OCNE01000024.1"/>
</dbReference>
<sequence>MPPRENPTARQARLGAELRKLRVAAGHTARETAAMLGTDQGKISHIESGRIGVSEERIRKLADFYGCVDEALLEALCAIAREHRGQFWWDEYRGTLASQYLAVAELEHHATAMRTLQTVTVPGLLQTEDYARALFRGGLPEPTEEQIDVRVAHRMRRKAVLEREDPPEFSAFLHEAALHMRFGGRKVARRQLETLMEAADMPRVTVRVIPFTNEDFYEVTQPMLYIHGVVPQLDTVLVDGPTGGGLLGADEELAHYRIFFGRATARSLEPEESRQLIHHIARTL</sequence>
<organism evidence="2 3">
    <name type="scientific">Streptomyces zhaozhouensis</name>
    <dbReference type="NCBI Taxonomy" id="1300267"/>
    <lineage>
        <taxon>Bacteria</taxon>
        <taxon>Bacillati</taxon>
        <taxon>Actinomycetota</taxon>
        <taxon>Actinomycetes</taxon>
        <taxon>Kitasatosporales</taxon>
        <taxon>Streptomycetaceae</taxon>
        <taxon>Streptomyces</taxon>
    </lineage>
</organism>
<dbReference type="SMART" id="SM00530">
    <property type="entry name" value="HTH_XRE"/>
    <property type="match status" value="1"/>
</dbReference>
<dbReference type="PROSITE" id="PS50943">
    <property type="entry name" value="HTH_CROC1"/>
    <property type="match status" value="1"/>
</dbReference>
<reference evidence="2 3" key="1">
    <citation type="submission" date="2017-09" db="EMBL/GenBank/DDBJ databases">
        <authorList>
            <person name="Ehlers B."/>
            <person name="Leendertz F.H."/>
        </authorList>
    </citation>
    <scope>NUCLEOTIDE SEQUENCE [LARGE SCALE GENOMIC DNA]</scope>
    <source>
        <strain evidence="2 3">CGMCC 4.7095</strain>
    </source>
</reference>
<dbReference type="SUPFAM" id="SSF47413">
    <property type="entry name" value="lambda repressor-like DNA-binding domains"/>
    <property type="match status" value="1"/>
</dbReference>
<dbReference type="Pfam" id="PF13560">
    <property type="entry name" value="HTH_31"/>
    <property type="match status" value="1"/>
</dbReference>
<accession>A0A286E5A2</accession>
<dbReference type="InterPro" id="IPR001387">
    <property type="entry name" value="Cro/C1-type_HTH"/>
</dbReference>
<dbReference type="Gene3D" id="1.10.260.40">
    <property type="entry name" value="lambda repressor-like DNA-binding domains"/>
    <property type="match status" value="1"/>
</dbReference>
<dbReference type="Pfam" id="PF19054">
    <property type="entry name" value="DUF5753"/>
    <property type="match status" value="1"/>
</dbReference>
<dbReference type="CDD" id="cd00093">
    <property type="entry name" value="HTH_XRE"/>
    <property type="match status" value="1"/>
</dbReference>
<evidence type="ECO:0000313" key="3">
    <source>
        <dbReference type="Proteomes" id="UP000219072"/>
    </source>
</evidence>
<name>A0A286E5A2_9ACTN</name>
<dbReference type="EMBL" id="OCNE01000024">
    <property type="protein sequence ID" value="SOD66076.1"/>
    <property type="molecule type" value="Genomic_DNA"/>
</dbReference>
<proteinExistence type="predicted"/>
<keyword evidence="3" id="KW-1185">Reference proteome</keyword>
<protein>
    <submittedName>
        <fullName evidence="2">Helix-turn-helix domain-containing protein</fullName>
    </submittedName>
</protein>
<dbReference type="InterPro" id="IPR010982">
    <property type="entry name" value="Lambda_DNA-bd_dom_sf"/>
</dbReference>
<dbReference type="InterPro" id="IPR043917">
    <property type="entry name" value="DUF5753"/>
</dbReference>
<dbReference type="GO" id="GO:0003677">
    <property type="term" value="F:DNA binding"/>
    <property type="evidence" value="ECO:0007669"/>
    <property type="project" value="InterPro"/>
</dbReference>
<evidence type="ECO:0000313" key="2">
    <source>
        <dbReference type="EMBL" id="SOD66076.1"/>
    </source>
</evidence>
<dbReference type="AlphaFoldDB" id="A0A286E5A2"/>
<evidence type="ECO:0000259" key="1">
    <source>
        <dbReference type="PROSITE" id="PS50943"/>
    </source>
</evidence>
<gene>
    <name evidence="2" type="ORF">SAMN06297387_12458</name>
</gene>
<feature type="domain" description="HTH cro/C1-type" evidence="1">
    <location>
        <begin position="18"/>
        <end position="71"/>
    </location>
</feature>
<dbReference type="Proteomes" id="UP000219072">
    <property type="component" value="Unassembled WGS sequence"/>
</dbReference>
<dbReference type="OrthoDB" id="3462393at2"/>